<gene>
    <name evidence="4" type="ORF">C7B82_24030</name>
</gene>
<evidence type="ECO:0000313" key="4">
    <source>
        <dbReference type="EMBL" id="PSB25245.1"/>
    </source>
</evidence>
<keyword evidence="2" id="KW-0732">Signal</keyword>
<dbReference type="PROSITE" id="PS51257">
    <property type="entry name" value="PROKAR_LIPOPROTEIN"/>
    <property type="match status" value="1"/>
</dbReference>
<evidence type="ECO:0000256" key="1">
    <source>
        <dbReference type="SAM" id="MobiDB-lite"/>
    </source>
</evidence>
<dbReference type="SMART" id="SM00287">
    <property type="entry name" value="SH3b"/>
    <property type="match status" value="1"/>
</dbReference>
<evidence type="ECO:0000256" key="2">
    <source>
        <dbReference type="SAM" id="SignalP"/>
    </source>
</evidence>
<dbReference type="Pfam" id="PF08239">
    <property type="entry name" value="SH3_3"/>
    <property type="match status" value="1"/>
</dbReference>
<dbReference type="Gene3D" id="2.60.120.380">
    <property type="match status" value="1"/>
</dbReference>
<feature type="chain" id="PRO_5015646947" description="SH3b domain-containing protein" evidence="2">
    <location>
        <begin position="21"/>
        <end position="253"/>
    </location>
</feature>
<accession>A0A2T1DXN3</accession>
<feature type="signal peptide" evidence="2">
    <location>
        <begin position="1"/>
        <end position="20"/>
    </location>
</feature>
<evidence type="ECO:0000313" key="5">
    <source>
        <dbReference type="Proteomes" id="UP000239576"/>
    </source>
</evidence>
<organism evidence="4 5">
    <name type="scientific">Stenomitos frigidus ULC18</name>
    <dbReference type="NCBI Taxonomy" id="2107698"/>
    <lineage>
        <taxon>Bacteria</taxon>
        <taxon>Bacillati</taxon>
        <taxon>Cyanobacteriota</taxon>
        <taxon>Cyanophyceae</taxon>
        <taxon>Leptolyngbyales</taxon>
        <taxon>Leptolyngbyaceae</taxon>
        <taxon>Stenomitos</taxon>
    </lineage>
</organism>
<dbReference type="OrthoDB" id="514905at2"/>
<comment type="caution">
    <text evidence="4">The sequence shown here is derived from an EMBL/GenBank/DDBJ whole genome shotgun (WGS) entry which is preliminary data.</text>
</comment>
<proteinExistence type="predicted"/>
<dbReference type="AlphaFoldDB" id="A0A2T1DXN3"/>
<dbReference type="Gene3D" id="2.30.30.40">
    <property type="entry name" value="SH3 Domains"/>
    <property type="match status" value="1"/>
</dbReference>
<keyword evidence="5" id="KW-1185">Reference proteome</keyword>
<dbReference type="InterPro" id="IPR003646">
    <property type="entry name" value="SH3-like_bac-type"/>
</dbReference>
<reference evidence="5" key="1">
    <citation type="submission" date="2018-02" db="EMBL/GenBank/DDBJ databases">
        <authorList>
            <person name="Moore K."/>
            <person name="Momper L."/>
        </authorList>
    </citation>
    <scope>NUCLEOTIDE SEQUENCE [LARGE SCALE GENOMIC DNA]</scope>
    <source>
        <strain evidence="5">ULC18</strain>
    </source>
</reference>
<dbReference type="PROSITE" id="PS51781">
    <property type="entry name" value="SH3B"/>
    <property type="match status" value="1"/>
</dbReference>
<feature type="compositionally biased region" description="Low complexity" evidence="1">
    <location>
        <begin position="29"/>
        <end position="72"/>
    </location>
</feature>
<sequence length="253" mass="26811">MKPNASALAVATVLSLAALAGMTVACSQSSEPSAGIASPSPIAPSISPSPLSPSPSVAPTTTAQKQTTAVTPRSSPAANRTIESCVVRMALVNDPNPPLNVRSAPTTEADNVVGQLKNGTFVTVDDDQNGWLQIKTPLNGWISKQRTTNGCNQKVERLSLSADGTAMPIADRFIGTGSHRYLFPVNKGQTLTITRDRGPFPVIIAPDGSVLLGHEKDEKRSSWSGELSQTGDYAIELESNFRGYRYAFSIQMK</sequence>
<dbReference type="RefSeq" id="WP_106259249.1">
    <property type="nucleotide sequence ID" value="NZ_CAWNSW010000035.1"/>
</dbReference>
<feature type="domain" description="SH3b" evidence="3">
    <location>
        <begin position="87"/>
        <end position="151"/>
    </location>
</feature>
<dbReference type="Proteomes" id="UP000239576">
    <property type="component" value="Unassembled WGS sequence"/>
</dbReference>
<name>A0A2T1DXN3_9CYAN</name>
<reference evidence="4 5" key="2">
    <citation type="submission" date="2018-03" db="EMBL/GenBank/DDBJ databases">
        <title>The ancient ancestry and fast evolution of plastids.</title>
        <authorList>
            <person name="Moore K.R."/>
            <person name="Magnabosco C."/>
            <person name="Momper L."/>
            <person name="Gold D.A."/>
            <person name="Bosak T."/>
            <person name="Fournier G.P."/>
        </authorList>
    </citation>
    <scope>NUCLEOTIDE SEQUENCE [LARGE SCALE GENOMIC DNA]</scope>
    <source>
        <strain evidence="4 5">ULC18</strain>
    </source>
</reference>
<evidence type="ECO:0000259" key="3">
    <source>
        <dbReference type="PROSITE" id="PS51781"/>
    </source>
</evidence>
<feature type="region of interest" description="Disordered" evidence="1">
    <location>
        <begin position="29"/>
        <end position="77"/>
    </location>
</feature>
<protein>
    <recommendedName>
        <fullName evidence="3">SH3b domain-containing protein</fullName>
    </recommendedName>
</protein>
<dbReference type="EMBL" id="PVWK01000127">
    <property type="protein sequence ID" value="PSB25245.1"/>
    <property type="molecule type" value="Genomic_DNA"/>
</dbReference>